<dbReference type="CDD" id="cd00257">
    <property type="entry name" value="beta-trefoil_FSCN-like"/>
    <property type="match status" value="1"/>
</dbReference>
<feature type="domain" description="Agglutinin" evidence="1">
    <location>
        <begin position="169"/>
        <end position="303"/>
    </location>
</feature>
<evidence type="ECO:0000313" key="2">
    <source>
        <dbReference type="EnsemblPlants" id="LPERR11G16240.1"/>
    </source>
</evidence>
<feature type="domain" description="Agglutinin" evidence="1">
    <location>
        <begin position="5"/>
        <end position="164"/>
    </location>
</feature>
<dbReference type="AlphaFoldDB" id="A0A0D9XU75"/>
<dbReference type="eggNOG" id="ENOG502QU8X">
    <property type="taxonomic scope" value="Eukaryota"/>
</dbReference>
<dbReference type="SMART" id="SM00791">
    <property type="entry name" value="Agglutinin"/>
    <property type="match status" value="2"/>
</dbReference>
<dbReference type="PANTHER" id="PTHR39244:SF5">
    <property type="entry name" value="NATTERIN-3-LIKE"/>
    <property type="match status" value="1"/>
</dbReference>
<dbReference type="PANTHER" id="PTHR39244">
    <property type="entry name" value="NATTERIN-4"/>
    <property type="match status" value="1"/>
</dbReference>
<dbReference type="InterPro" id="IPR053237">
    <property type="entry name" value="Natterin_C"/>
</dbReference>
<dbReference type="CDD" id="cd20216">
    <property type="entry name" value="PFM_HFR-2-like"/>
    <property type="match status" value="1"/>
</dbReference>
<reference evidence="3" key="2">
    <citation type="submission" date="2013-12" db="EMBL/GenBank/DDBJ databases">
        <authorList>
            <person name="Yu Y."/>
            <person name="Lee S."/>
            <person name="de Baynast K."/>
            <person name="Wissotski M."/>
            <person name="Liu L."/>
            <person name="Talag J."/>
            <person name="Goicoechea J."/>
            <person name="Angelova A."/>
            <person name="Jetty R."/>
            <person name="Kudrna D."/>
            <person name="Golser W."/>
            <person name="Rivera L."/>
            <person name="Zhang J."/>
            <person name="Wing R."/>
        </authorList>
    </citation>
    <scope>NUCLEOTIDE SEQUENCE</scope>
</reference>
<dbReference type="HOGENOM" id="CLU_047077_0_0_1"/>
<dbReference type="Gene3D" id="2.80.10.50">
    <property type="match status" value="2"/>
</dbReference>
<proteinExistence type="predicted"/>
<evidence type="ECO:0000259" key="1">
    <source>
        <dbReference type="SMART" id="SM00791"/>
    </source>
</evidence>
<protein>
    <recommendedName>
        <fullName evidence="1">Agglutinin domain-containing protein</fullName>
    </recommendedName>
</protein>
<name>A0A0D9XU75_9ORYZ</name>
<sequence length="479" mass="53964">MMSMAVAPQCVAFRLEHNGSYLRFAHENKETNKSFLDANGEDCISPYTRFYLEPSKQHDGLVHIRCCYNNTYWAVQEQLQDGAGWIIGTANEPEDDLSKASCTLFKLIPASDDSPDSIRFLHAQLGKHACTFSSSDIANKNLTGSYMHVAGQADNNFNTYTVIDLSQQKNLPKYVTFWGNNWKYLSARKIEGYNYLQFASEDIGDPTVINTTFTNNDGTVRIKSNHFGKFWRRSPNWIWADSTDTSNRNRDTLFKVVKAGEFFALRNMGNNNFCKRLTTEGKTSCLNAAVSTISAEAKLKVEEAVISRRIYNVDFDLSKARTYGKRALIMSTASALNLTTVNNKATLTLDYQETDKRTWDSTVSWKLTAEASISAGIPMIGEASVTVTNEFNGEYKWGSTLEKIIKQNVQYEATIPPKTRVTVSLIATQGSCDVPFSYKQEDVLYDGRTVTYTMNDGLYTGVNCYDFKYETSEQKMANL</sequence>
<reference evidence="2 3" key="1">
    <citation type="submission" date="2012-08" db="EMBL/GenBank/DDBJ databases">
        <title>Oryza genome evolution.</title>
        <authorList>
            <person name="Wing R.A."/>
        </authorList>
    </citation>
    <scope>NUCLEOTIDE SEQUENCE</scope>
</reference>
<keyword evidence="3" id="KW-1185">Reference proteome</keyword>
<dbReference type="Pfam" id="PF07468">
    <property type="entry name" value="Agglutinin"/>
    <property type="match status" value="2"/>
</dbReference>
<dbReference type="Proteomes" id="UP000032180">
    <property type="component" value="Chromosome 11"/>
</dbReference>
<dbReference type="InterPro" id="IPR008998">
    <property type="entry name" value="Agglutinin"/>
</dbReference>
<evidence type="ECO:0000313" key="3">
    <source>
        <dbReference type="Proteomes" id="UP000032180"/>
    </source>
</evidence>
<accession>A0A0D9XU75</accession>
<dbReference type="EnsemblPlants" id="LPERR11G16240.1">
    <property type="protein sequence ID" value="LPERR11G16240.1"/>
    <property type="gene ID" value="LPERR11G16240"/>
</dbReference>
<dbReference type="Gramene" id="LPERR11G16240.1">
    <property type="protein sequence ID" value="LPERR11G16240.1"/>
    <property type="gene ID" value="LPERR11G16240"/>
</dbReference>
<organism evidence="2 3">
    <name type="scientific">Leersia perrieri</name>
    <dbReference type="NCBI Taxonomy" id="77586"/>
    <lineage>
        <taxon>Eukaryota</taxon>
        <taxon>Viridiplantae</taxon>
        <taxon>Streptophyta</taxon>
        <taxon>Embryophyta</taxon>
        <taxon>Tracheophyta</taxon>
        <taxon>Spermatophyta</taxon>
        <taxon>Magnoliopsida</taxon>
        <taxon>Liliopsida</taxon>
        <taxon>Poales</taxon>
        <taxon>Poaceae</taxon>
        <taxon>BOP clade</taxon>
        <taxon>Oryzoideae</taxon>
        <taxon>Oryzeae</taxon>
        <taxon>Oryzinae</taxon>
        <taxon>Leersia</taxon>
    </lineage>
</organism>
<dbReference type="Gene3D" id="2.170.15.10">
    <property type="entry name" value="Proaerolysin, chain A, domain 3"/>
    <property type="match status" value="1"/>
</dbReference>
<dbReference type="InterPro" id="IPR036242">
    <property type="entry name" value="Agglutinin_dom_sf"/>
</dbReference>
<dbReference type="SUPFAM" id="SSF50382">
    <property type="entry name" value="Agglutinin"/>
    <property type="match status" value="2"/>
</dbReference>
<reference evidence="2" key="3">
    <citation type="submission" date="2015-04" db="UniProtKB">
        <authorList>
            <consortium name="EnsemblPlants"/>
        </authorList>
    </citation>
    <scope>IDENTIFICATION</scope>
</reference>
<dbReference type="SUPFAM" id="SSF56973">
    <property type="entry name" value="Aerolisin/ETX pore-forming domain"/>
    <property type="match status" value="1"/>
</dbReference>